<organism evidence="1 2">
    <name type="scientific">Scophthalmus maximus</name>
    <name type="common">Turbot</name>
    <name type="synonym">Psetta maxima</name>
    <dbReference type="NCBI Taxonomy" id="52904"/>
    <lineage>
        <taxon>Eukaryota</taxon>
        <taxon>Metazoa</taxon>
        <taxon>Chordata</taxon>
        <taxon>Craniata</taxon>
        <taxon>Vertebrata</taxon>
        <taxon>Euteleostomi</taxon>
        <taxon>Actinopterygii</taxon>
        <taxon>Neopterygii</taxon>
        <taxon>Teleostei</taxon>
        <taxon>Neoteleostei</taxon>
        <taxon>Acanthomorphata</taxon>
        <taxon>Carangaria</taxon>
        <taxon>Pleuronectiformes</taxon>
        <taxon>Pleuronectoidei</taxon>
        <taxon>Scophthalmidae</taxon>
        <taxon>Scophthalmus</taxon>
    </lineage>
</organism>
<evidence type="ECO:0000313" key="1">
    <source>
        <dbReference type="EMBL" id="AWO99895.1"/>
    </source>
</evidence>
<dbReference type="Proteomes" id="UP000246464">
    <property type="component" value="Chromosome 4"/>
</dbReference>
<accession>A0A2U9B7T8</accession>
<reference evidence="1 2" key="1">
    <citation type="submission" date="2017-12" db="EMBL/GenBank/DDBJ databases">
        <title>Integrating genomic resources of turbot (Scophthalmus maximus) in depth evaluation of genetic and physical mapping variation across individuals.</title>
        <authorList>
            <person name="Martinez P."/>
        </authorList>
    </citation>
    <scope>NUCLEOTIDE SEQUENCE [LARGE SCALE GENOMIC DNA]</scope>
</reference>
<keyword evidence="2" id="KW-1185">Reference proteome</keyword>
<sequence length="54" mass="6284">MCPTLTDWTKSVHSMTNLSRSCLSATPQLRTLLLKRPRFQTPRVLSCWNQNMFS</sequence>
<name>A0A2U9B7T8_SCOMX</name>
<evidence type="ECO:0000313" key="2">
    <source>
        <dbReference type="Proteomes" id="UP000246464"/>
    </source>
</evidence>
<dbReference type="EMBL" id="CP026246">
    <property type="protein sequence ID" value="AWO99895.1"/>
    <property type="molecule type" value="Genomic_DNA"/>
</dbReference>
<proteinExistence type="predicted"/>
<dbReference type="AlphaFoldDB" id="A0A2U9B7T8"/>
<protein>
    <submittedName>
        <fullName evidence="1">Uncharacterized protein</fullName>
    </submittedName>
</protein>
<gene>
    <name evidence="1" type="ORF">SMAX5B_006755</name>
</gene>